<dbReference type="SMART" id="SM00846">
    <property type="entry name" value="Gp_dh_N"/>
    <property type="match status" value="1"/>
</dbReference>
<keyword evidence="5" id="KW-1185">Reference proteome</keyword>
<dbReference type="InterPro" id="IPR020831">
    <property type="entry name" value="GlycerAld/Erythrose_P_DH"/>
</dbReference>
<dbReference type="EMBL" id="JAYKXN010000001">
    <property type="protein sequence ID" value="KAK7319164.1"/>
    <property type="molecule type" value="Genomic_DNA"/>
</dbReference>
<dbReference type="Gene3D" id="3.40.50.720">
    <property type="entry name" value="NAD(P)-binding Rossmann-like Domain"/>
    <property type="match status" value="1"/>
</dbReference>
<feature type="domain" description="Glyceraldehyde 3-phosphate dehydrogenase NAD(P) binding" evidence="3">
    <location>
        <begin position="46"/>
        <end position="171"/>
    </location>
</feature>
<gene>
    <name evidence="4" type="ORF">RJT34_03882</name>
</gene>
<dbReference type="GO" id="GO:0016620">
    <property type="term" value="F:oxidoreductase activity, acting on the aldehyde or oxo group of donors, NAD or NADP as acceptor"/>
    <property type="evidence" value="ECO:0007669"/>
    <property type="project" value="InterPro"/>
</dbReference>
<keyword evidence="2" id="KW-0560">Oxidoreductase</keyword>
<comment type="caution">
    <text evidence="4">The sequence shown here is derived from an EMBL/GenBank/DDBJ whole genome shotgun (WGS) entry which is preliminary data.</text>
</comment>
<name>A0AAN9KNS4_CLITE</name>
<accession>A0AAN9KNS4</accession>
<dbReference type="SUPFAM" id="SSF51735">
    <property type="entry name" value="NAD(P)-binding Rossmann-fold domains"/>
    <property type="match status" value="1"/>
</dbReference>
<reference evidence="4 5" key="1">
    <citation type="submission" date="2024-01" db="EMBL/GenBank/DDBJ databases">
        <title>The genomes of 5 underutilized Papilionoideae crops provide insights into root nodulation and disease resistance.</title>
        <authorList>
            <person name="Yuan L."/>
        </authorList>
    </citation>
    <scope>NUCLEOTIDE SEQUENCE [LARGE SCALE GENOMIC DNA]</scope>
    <source>
        <strain evidence="4">LY-2023</strain>
        <tissue evidence="4">Leaf</tissue>
    </source>
</reference>
<proteinExistence type="inferred from homology"/>
<dbReference type="InterPro" id="IPR036291">
    <property type="entry name" value="NAD(P)-bd_dom_sf"/>
</dbReference>
<protein>
    <recommendedName>
        <fullName evidence="3">Glyceraldehyde 3-phosphate dehydrogenase NAD(P) binding domain-containing protein</fullName>
    </recommendedName>
</protein>
<evidence type="ECO:0000256" key="1">
    <source>
        <dbReference type="ARBA" id="ARBA00007406"/>
    </source>
</evidence>
<sequence length="222" mass="24815">MRSVNLSDVAIDPFVNSSEHGTVLFHDPGTQSSLSTTIDALSLELLKVISNLVARHLPRTKKLGVDMSLLRCMIKCQNREFGQIYVHYCDHWINSLYCWHVKKHSAIEDELRIDIVIEGTGGLVDVPKAGKIRAGAKKVIITALANKVIDTSTYVVGTNEKEKDYSHEAYCTTNCLSHFMKIQHEEKVPSNGVWLCAHLHSSWSPNSGDPCSLHCSNFNMHN</sequence>
<evidence type="ECO:0000313" key="5">
    <source>
        <dbReference type="Proteomes" id="UP001359559"/>
    </source>
</evidence>
<dbReference type="AlphaFoldDB" id="A0AAN9KNS4"/>
<evidence type="ECO:0000313" key="4">
    <source>
        <dbReference type="EMBL" id="KAK7319164.1"/>
    </source>
</evidence>
<dbReference type="GO" id="GO:0051287">
    <property type="term" value="F:NAD binding"/>
    <property type="evidence" value="ECO:0007669"/>
    <property type="project" value="InterPro"/>
</dbReference>
<dbReference type="Proteomes" id="UP001359559">
    <property type="component" value="Unassembled WGS sequence"/>
</dbReference>
<evidence type="ECO:0000256" key="2">
    <source>
        <dbReference type="ARBA" id="ARBA00023002"/>
    </source>
</evidence>
<dbReference type="InterPro" id="IPR020828">
    <property type="entry name" value="GlycerAld_3-P_DH_NAD(P)-bd"/>
</dbReference>
<dbReference type="PANTHER" id="PTHR43148">
    <property type="entry name" value="GLYCERALDEHYDE-3-PHOSPHATE DEHYDROGENASE 2"/>
    <property type="match status" value="1"/>
</dbReference>
<evidence type="ECO:0000259" key="3">
    <source>
        <dbReference type="SMART" id="SM00846"/>
    </source>
</evidence>
<organism evidence="4 5">
    <name type="scientific">Clitoria ternatea</name>
    <name type="common">Butterfly pea</name>
    <dbReference type="NCBI Taxonomy" id="43366"/>
    <lineage>
        <taxon>Eukaryota</taxon>
        <taxon>Viridiplantae</taxon>
        <taxon>Streptophyta</taxon>
        <taxon>Embryophyta</taxon>
        <taxon>Tracheophyta</taxon>
        <taxon>Spermatophyta</taxon>
        <taxon>Magnoliopsida</taxon>
        <taxon>eudicotyledons</taxon>
        <taxon>Gunneridae</taxon>
        <taxon>Pentapetalae</taxon>
        <taxon>rosids</taxon>
        <taxon>fabids</taxon>
        <taxon>Fabales</taxon>
        <taxon>Fabaceae</taxon>
        <taxon>Papilionoideae</taxon>
        <taxon>50 kb inversion clade</taxon>
        <taxon>NPAAA clade</taxon>
        <taxon>indigoferoid/millettioid clade</taxon>
        <taxon>Phaseoleae</taxon>
        <taxon>Clitoria</taxon>
    </lineage>
</organism>
<comment type="similarity">
    <text evidence="1">Belongs to the glyceraldehyde-3-phosphate dehydrogenase family.</text>
</comment>